<protein>
    <recommendedName>
        <fullName evidence="1">Nudix hydrolase domain-containing protein</fullName>
    </recommendedName>
</protein>
<gene>
    <name evidence="2" type="ORF">CLIB1423_38S00276</name>
</gene>
<organism evidence="2 3">
    <name type="scientific">[Candida] railenensis</name>
    <dbReference type="NCBI Taxonomy" id="45579"/>
    <lineage>
        <taxon>Eukaryota</taxon>
        <taxon>Fungi</taxon>
        <taxon>Dikarya</taxon>
        <taxon>Ascomycota</taxon>
        <taxon>Saccharomycotina</taxon>
        <taxon>Pichiomycetes</taxon>
        <taxon>Debaryomycetaceae</taxon>
        <taxon>Kurtzmaniella</taxon>
    </lineage>
</organism>
<evidence type="ECO:0000259" key="1">
    <source>
        <dbReference type="PROSITE" id="PS51462"/>
    </source>
</evidence>
<accession>A0A9P0QWN5</accession>
<dbReference type="SUPFAM" id="SSF55811">
    <property type="entry name" value="Nudix"/>
    <property type="match status" value="1"/>
</dbReference>
<dbReference type="PANTHER" id="PTHR13622:SF8">
    <property type="entry name" value="THIAMIN PYROPHOSPHOKINASE 1"/>
    <property type="match status" value="1"/>
</dbReference>
<dbReference type="PROSITE" id="PS51462">
    <property type="entry name" value="NUDIX"/>
    <property type="match status" value="1"/>
</dbReference>
<dbReference type="InterPro" id="IPR000086">
    <property type="entry name" value="NUDIX_hydrolase_dom"/>
</dbReference>
<dbReference type="Pfam" id="PF00293">
    <property type="entry name" value="NUDIX"/>
    <property type="match status" value="1"/>
</dbReference>
<evidence type="ECO:0000313" key="2">
    <source>
        <dbReference type="EMBL" id="CAH2355908.1"/>
    </source>
</evidence>
<evidence type="ECO:0000313" key="3">
    <source>
        <dbReference type="Proteomes" id="UP000837801"/>
    </source>
</evidence>
<comment type="caution">
    <text evidence="2">The sequence shown here is derived from an EMBL/GenBank/DDBJ whole genome shotgun (WGS) entry which is preliminary data.</text>
</comment>
<sequence length="316" mass="35894">MSFLSIIEKVDTFPYFSASSDYYTLVTHDALTPIGYITSEIAIFLSLETKYFNVDSQHKLIKISPDLDTFEKRNEAFAFVGEKWKVDPHFEIALGKGWRNELYAVYGPDHTPYLLIERAVSVLLGVNTYGVHINGYIEPQNTSNGKLKVWVPRRSATKPTYPGKLDNTVAGGIGYPQGIWETVVKESFEEAGLNEEFVKSHTRANGVVSYMIQPSLNSSVPPEGLVVQPEVEYTFDLEFDNETDVVPQPEDGEAESFHLMDVDEVLERIRNDEFKPNCALIFIDFLIRHGEITAENEPNYTEIVSRCHRRLPFPTK</sequence>
<dbReference type="FunFam" id="3.90.79.10:FF:000019">
    <property type="entry name" value="Thiamin pyrophosphokinase, putative"/>
    <property type="match status" value="1"/>
</dbReference>
<feature type="domain" description="Nudix hydrolase" evidence="1">
    <location>
        <begin position="130"/>
        <end position="284"/>
    </location>
</feature>
<dbReference type="OrthoDB" id="10261522at2759"/>
<dbReference type="AlphaFoldDB" id="A0A9P0QWN5"/>
<dbReference type="EMBL" id="CAKXYY010000038">
    <property type="protein sequence ID" value="CAH2355908.1"/>
    <property type="molecule type" value="Genomic_DNA"/>
</dbReference>
<dbReference type="Pfam" id="PF15916">
    <property type="entry name" value="DUF4743"/>
    <property type="match status" value="1"/>
</dbReference>
<name>A0A9P0QWN5_9ASCO</name>
<dbReference type="CDD" id="cd03676">
    <property type="entry name" value="NUDIX_Tnr3_like"/>
    <property type="match status" value="1"/>
</dbReference>
<dbReference type="Proteomes" id="UP000837801">
    <property type="component" value="Unassembled WGS sequence"/>
</dbReference>
<dbReference type="Gene3D" id="3.90.79.10">
    <property type="entry name" value="Nucleoside Triphosphate Pyrophosphohydrolase"/>
    <property type="match status" value="1"/>
</dbReference>
<keyword evidence="3" id="KW-1185">Reference proteome</keyword>
<dbReference type="InterPro" id="IPR015797">
    <property type="entry name" value="NUDIX_hydrolase-like_dom_sf"/>
</dbReference>
<dbReference type="InterPro" id="IPR031804">
    <property type="entry name" value="DUF4743"/>
</dbReference>
<proteinExistence type="predicted"/>
<dbReference type="GO" id="GO:0044715">
    <property type="term" value="F:8-oxo-dGDP phosphatase activity"/>
    <property type="evidence" value="ECO:0007669"/>
    <property type="project" value="TreeGrafter"/>
</dbReference>
<reference evidence="2" key="1">
    <citation type="submission" date="2022-03" db="EMBL/GenBank/DDBJ databases">
        <authorList>
            <person name="Legras J.-L."/>
            <person name="Devillers H."/>
            <person name="Grondin C."/>
        </authorList>
    </citation>
    <scope>NUCLEOTIDE SEQUENCE</scope>
    <source>
        <strain evidence="2">CLIB 1423</strain>
    </source>
</reference>
<dbReference type="PANTHER" id="PTHR13622">
    <property type="entry name" value="THIAMIN PYROPHOSPHOKINASE"/>
    <property type="match status" value="1"/>
</dbReference>